<evidence type="ECO:0000313" key="5">
    <source>
        <dbReference type="EMBL" id="GJT62415.1"/>
    </source>
</evidence>
<dbReference type="InterPro" id="IPR013103">
    <property type="entry name" value="RVT_2"/>
</dbReference>
<comment type="caution">
    <text evidence="5">The sequence shown here is derived from an EMBL/GenBank/DDBJ whole genome shotgun (WGS) entry which is preliminary data.</text>
</comment>
<sequence length="1392" mass="155632">MFCWNSRWVGEMRFGGGMGGLGCDWENGEVGMGGLRGLWSGGVCEFFSEGRGVVGWGEVERWVDWGGEGLEEPEGRVGCILDDGVGGAGWVEVEDGIPSNMRWGLWEGRWGNGCVAGSFVSYGQWGDPCGGKEAEEGEERVRGGGEDRDKGILWALCGDVCISWSRWRVHPFCPRSAGIAGGLVDVAVESYLELGSHNSGRVLSGMLGEGPIVGSMSRLLHGFDTGKILIDYFGQRVVFVFLVGGGKVEGLVEGDEVWDLILFYLVNQIKFSEASQISAVVIPSTLLGMCKPGILRLLVGAVLLVVGLNLYDDDIHDPDPVTRISKLDISDPLHLHSKDTTALTIVLIKLKGTENYQVWSCSMLLTLEGKNKISFIDSFCKRSNIDENGSSMADYYHKLNALWKQYDAMIELSKCVCNASEGFKKHYQLLKLMQFLMGLDDSYMQIRSSILYREVLLDVISAYATISSEESHRVAVGSLAGPLRPNNFNNTRQGGGSGMNNNSNGKIIDSWANQHMTYTDKELDNFLDISHLRIKVGHPNGTEAYILKIGNLRLSNGLTLYDVMVIPEYRVTLIYVHKLVKENKVIVAFDENRCYFLNQDLNLKNVLEIGKQCEGLYYYNEKDSEVGKNDSTNVFQDVNHINFFDIEYPEIPNDDQRLANDLNKGKSDSSSSSVSGSNVNTADFPVDSGNDADSSNDLLPLRIRRSSGEIDRYKARLVAQRFGQKEGIDYEETFSPVVKMVIVRCLLNIVVSMSWLVFQLDVNNAFLYGDLEEVVFMKPPEGYFPSDNKVCRLKKSLYGLKQAPRQWNAKLTSTLIENGFSQSKSDYSLYTKSDKGVFLALLVYVDDIIITGNSVSEIEKFKVFLKSKSMIKDLGKLKYFLGIKVVDTDKGICLNQRKYVLDLLSEYGMLACKPAKTPLMSKLVISNEASDKDPLLENITDYQKLIGKYLKSCSGLGVHVTKTSGMFLTAYSDADWAKCIVTRKSVTSNSAIKIAANQVFYERTKHLEIDLYFVRKKVLKGVVKTIKVDSTNQIVDILTKGLDTVQHLELIKNLGMYDVYQVYKFHTARDATKVAIMLSWKVLQTCVFAHMHSPDVVWPISFHSVIGKKYHYCQHIRVIWTAYYFFPLGDLSWHENDLAVNEFLRDSWKKITPNSSDIVGMTLLKSLGIFTQTYWYWIAVAASNGYMFLFNNCFTLALEFLDPFGSPRVVLSEDSVAARTAMKTGQSNELSARPPSERKNEVLIESSKASYVGHINNYLGEDSFLKKFLPIVPLTNDLSELAKHRVLIWRKGKHGGTAGKGCFKYGSLDHIARDCTWSPDAKRAPKYTLKDDGFTRKGGNDSSRWSDWHRYHMEFEEDPALVDLDGVVELTGPANPCLVVCSLIGHISVCSS</sequence>
<dbReference type="Pfam" id="PF14244">
    <property type="entry name" value="Retrotran_gag_3"/>
    <property type="match status" value="1"/>
</dbReference>
<dbReference type="InterPro" id="IPR029472">
    <property type="entry name" value="Copia-like_N"/>
</dbReference>
<feature type="domain" description="Reverse transcriptase Ty1/copia-type" evidence="2">
    <location>
        <begin position="711"/>
        <end position="920"/>
    </location>
</feature>
<dbReference type="Proteomes" id="UP001151760">
    <property type="component" value="Unassembled WGS sequence"/>
</dbReference>
<protein>
    <submittedName>
        <fullName evidence="5">Ribonuclease H-like domain-containing protein</fullName>
    </submittedName>
</protein>
<dbReference type="InterPro" id="IPR013581">
    <property type="entry name" value="PDR_assoc"/>
</dbReference>
<feature type="domain" description="Retrotransposon Copia-like N-terminal" evidence="4">
    <location>
        <begin position="336"/>
        <end position="381"/>
    </location>
</feature>
<feature type="compositionally biased region" description="Low complexity" evidence="1">
    <location>
        <begin position="668"/>
        <end position="680"/>
    </location>
</feature>
<dbReference type="Pfam" id="PF07727">
    <property type="entry name" value="RVT_2"/>
    <property type="match status" value="1"/>
</dbReference>
<evidence type="ECO:0000259" key="3">
    <source>
        <dbReference type="Pfam" id="PF08370"/>
    </source>
</evidence>
<dbReference type="Pfam" id="PF08370">
    <property type="entry name" value="PDR_assoc"/>
    <property type="match status" value="1"/>
</dbReference>
<reference evidence="5" key="1">
    <citation type="journal article" date="2022" name="Int. J. Mol. Sci.">
        <title>Draft Genome of Tanacetum Coccineum: Genomic Comparison of Closely Related Tanacetum-Family Plants.</title>
        <authorList>
            <person name="Yamashiro T."/>
            <person name="Shiraishi A."/>
            <person name="Nakayama K."/>
            <person name="Satake H."/>
        </authorList>
    </citation>
    <scope>NUCLEOTIDE SEQUENCE</scope>
</reference>
<evidence type="ECO:0000256" key="1">
    <source>
        <dbReference type="SAM" id="MobiDB-lite"/>
    </source>
</evidence>
<reference evidence="5" key="2">
    <citation type="submission" date="2022-01" db="EMBL/GenBank/DDBJ databases">
        <authorList>
            <person name="Yamashiro T."/>
            <person name="Shiraishi A."/>
            <person name="Satake H."/>
            <person name="Nakayama K."/>
        </authorList>
    </citation>
    <scope>NUCLEOTIDE SEQUENCE</scope>
</reference>
<dbReference type="PANTHER" id="PTHR34222:SF99">
    <property type="entry name" value="PROTEIN, PUTATIVE-RELATED"/>
    <property type="match status" value="1"/>
</dbReference>
<name>A0ABQ5FHI5_9ASTR</name>
<accession>A0ABQ5FHI5</accession>
<organism evidence="5 6">
    <name type="scientific">Tanacetum coccineum</name>
    <dbReference type="NCBI Taxonomy" id="301880"/>
    <lineage>
        <taxon>Eukaryota</taxon>
        <taxon>Viridiplantae</taxon>
        <taxon>Streptophyta</taxon>
        <taxon>Embryophyta</taxon>
        <taxon>Tracheophyta</taxon>
        <taxon>Spermatophyta</taxon>
        <taxon>Magnoliopsida</taxon>
        <taxon>eudicotyledons</taxon>
        <taxon>Gunneridae</taxon>
        <taxon>Pentapetalae</taxon>
        <taxon>asterids</taxon>
        <taxon>campanulids</taxon>
        <taxon>Asterales</taxon>
        <taxon>Asteraceae</taxon>
        <taxon>Asteroideae</taxon>
        <taxon>Anthemideae</taxon>
        <taxon>Anthemidinae</taxon>
        <taxon>Tanacetum</taxon>
    </lineage>
</organism>
<feature type="compositionally biased region" description="Basic and acidic residues" evidence="1">
    <location>
        <begin position="657"/>
        <end position="667"/>
    </location>
</feature>
<dbReference type="EMBL" id="BQNB010017374">
    <property type="protein sequence ID" value="GJT62415.1"/>
    <property type="molecule type" value="Genomic_DNA"/>
</dbReference>
<evidence type="ECO:0000313" key="6">
    <source>
        <dbReference type="Proteomes" id="UP001151760"/>
    </source>
</evidence>
<dbReference type="InterPro" id="IPR043502">
    <property type="entry name" value="DNA/RNA_pol_sf"/>
</dbReference>
<keyword evidence="6" id="KW-1185">Reference proteome</keyword>
<dbReference type="PANTHER" id="PTHR34222">
    <property type="entry name" value="GAG_PRE-INTEGRS DOMAIN-CONTAINING PROTEIN"/>
    <property type="match status" value="1"/>
</dbReference>
<feature type="domain" description="Plant PDR ABC transporter associated" evidence="3">
    <location>
        <begin position="1148"/>
        <end position="1210"/>
    </location>
</feature>
<evidence type="ECO:0000259" key="2">
    <source>
        <dbReference type="Pfam" id="PF07727"/>
    </source>
</evidence>
<gene>
    <name evidence="5" type="ORF">Tco_1005948</name>
</gene>
<dbReference type="CDD" id="cd09272">
    <property type="entry name" value="RNase_HI_RT_Ty1"/>
    <property type="match status" value="1"/>
</dbReference>
<dbReference type="SUPFAM" id="SSF56672">
    <property type="entry name" value="DNA/RNA polymerases"/>
    <property type="match status" value="1"/>
</dbReference>
<proteinExistence type="predicted"/>
<evidence type="ECO:0000259" key="4">
    <source>
        <dbReference type="Pfam" id="PF14244"/>
    </source>
</evidence>
<feature type="region of interest" description="Disordered" evidence="1">
    <location>
        <begin position="657"/>
        <end position="691"/>
    </location>
</feature>